<feature type="signal peptide" evidence="2">
    <location>
        <begin position="1"/>
        <end position="17"/>
    </location>
</feature>
<keyword evidence="2" id="KW-0732">Signal</keyword>
<dbReference type="Proteomes" id="UP000616885">
    <property type="component" value="Unassembled WGS sequence"/>
</dbReference>
<reference evidence="3" key="1">
    <citation type="submission" date="2020-10" db="EMBL/GenBank/DDBJ databases">
        <title>High-Quality Genome Resource of Clonostachys rosea strain S41 by Oxford Nanopore Long-Read Sequencing.</title>
        <authorList>
            <person name="Wang H."/>
        </authorList>
    </citation>
    <scope>NUCLEOTIDE SEQUENCE</scope>
    <source>
        <strain evidence="3">S41</strain>
    </source>
</reference>
<evidence type="ECO:0000313" key="3">
    <source>
        <dbReference type="EMBL" id="KAF9759160.1"/>
    </source>
</evidence>
<sequence>MRRLEIVLLASLQLCAARSRGFNVHEDLLTFPQYEVVYSDDKWISEKEAQALLNDNPASQPTISTDLAKSTPHQGQGADEQDVTERSYQIMKIPRTSTCARSPSYNLRSRKTRQHMNWRKQGPRKRRN</sequence>
<evidence type="ECO:0000256" key="2">
    <source>
        <dbReference type="SAM" id="SignalP"/>
    </source>
</evidence>
<evidence type="ECO:0000313" key="4">
    <source>
        <dbReference type="Proteomes" id="UP000616885"/>
    </source>
</evidence>
<organism evidence="3 4">
    <name type="scientific">Bionectria ochroleuca</name>
    <name type="common">Gliocladium roseum</name>
    <dbReference type="NCBI Taxonomy" id="29856"/>
    <lineage>
        <taxon>Eukaryota</taxon>
        <taxon>Fungi</taxon>
        <taxon>Dikarya</taxon>
        <taxon>Ascomycota</taxon>
        <taxon>Pezizomycotina</taxon>
        <taxon>Sordariomycetes</taxon>
        <taxon>Hypocreomycetidae</taxon>
        <taxon>Hypocreales</taxon>
        <taxon>Bionectriaceae</taxon>
        <taxon>Clonostachys</taxon>
    </lineage>
</organism>
<feature type="chain" id="PRO_5034031913" description="Peptidase S53 activation domain-containing protein" evidence="2">
    <location>
        <begin position="18"/>
        <end position="128"/>
    </location>
</feature>
<feature type="compositionally biased region" description="Basic residues" evidence="1">
    <location>
        <begin position="108"/>
        <end position="128"/>
    </location>
</feature>
<proteinExistence type="predicted"/>
<protein>
    <recommendedName>
        <fullName evidence="5">Peptidase S53 activation domain-containing protein</fullName>
    </recommendedName>
</protein>
<dbReference type="AlphaFoldDB" id="A0A8H7NN37"/>
<evidence type="ECO:0008006" key="5">
    <source>
        <dbReference type="Google" id="ProtNLM"/>
    </source>
</evidence>
<dbReference type="EMBL" id="JADCTT010000001">
    <property type="protein sequence ID" value="KAF9759160.1"/>
    <property type="molecule type" value="Genomic_DNA"/>
</dbReference>
<evidence type="ECO:0000256" key="1">
    <source>
        <dbReference type="SAM" id="MobiDB-lite"/>
    </source>
</evidence>
<feature type="compositionally biased region" description="Polar residues" evidence="1">
    <location>
        <begin position="56"/>
        <end position="74"/>
    </location>
</feature>
<feature type="compositionally biased region" description="Polar residues" evidence="1">
    <location>
        <begin position="95"/>
        <end position="107"/>
    </location>
</feature>
<name>A0A8H7NN37_BIOOC</name>
<feature type="region of interest" description="Disordered" evidence="1">
    <location>
        <begin position="54"/>
        <end position="128"/>
    </location>
</feature>
<accession>A0A8H7NN37</accession>
<gene>
    <name evidence="3" type="ORF">IM811_000854</name>
</gene>
<comment type="caution">
    <text evidence="3">The sequence shown here is derived from an EMBL/GenBank/DDBJ whole genome shotgun (WGS) entry which is preliminary data.</text>
</comment>